<keyword evidence="2" id="KW-1133">Transmembrane helix</keyword>
<evidence type="ECO:0000313" key="3">
    <source>
        <dbReference type="EMBL" id="AMK75482.1"/>
    </source>
</evidence>
<dbReference type="EMBL" id="CP014476">
    <property type="protein sequence ID" value="AMK75482.1"/>
    <property type="molecule type" value="Genomic_DNA"/>
</dbReference>
<dbReference type="KEGG" id="mdn:JT25_003085"/>
<dbReference type="InterPro" id="IPR005498">
    <property type="entry name" value="T4SS_VirB10/TraB/TrbI"/>
</dbReference>
<reference evidence="3 4" key="1">
    <citation type="journal article" date="2015" name="Environ. Microbiol.">
        <title>Methane oxidation coupled to nitrate reduction under hypoxia by the Gammaproteobacterium Methylomonas denitrificans, sp. nov. type strain FJG1.</title>
        <authorList>
            <person name="Kits K.D."/>
            <person name="Klotz M.G."/>
            <person name="Stein L.Y."/>
        </authorList>
    </citation>
    <scope>NUCLEOTIDE SEQUENCE [LARGE SCALE GENOMIC DNA]</scope>
    <source>
        <strain evidence="3 4">FJG1</strain>
    </source>
</reference>
<organism evidence="3 4">
    <name type="scientific">Methylomonas denitrificans</name>
    <dbReference type="NCBI Taxonomy" id="1538553"/>
    <lineage>
        <taxon>Bacteria</taxon>
        <taxon>Pseudomonadati</taxon>
        <taxon>Pseudomonadota</taxon>
        <taxon>Gammaproteobacteria</taxon>
        <taxon>Methylococcales</taxon>
        <taxon>Methylococcaceae</taxon>
        <taxon>Methylomonas</taxon>
    </lineage>
</organism>
<feature type="compositionally biased region" description="Polar residues" evidence="1">
    <location>
        <begin position="189"/>
        <end position="204"/>
    </location>
</feature>
<feature type="compositionally biased region" description="Polar residues" evidence="1">
    <location>
        <begin position="132"/>
        <end position="153"/>
    </location>
</feature>
<protein>
    <submittedName>
        <fullName evidence="3">Conjugal transfer protein TrbI</fullName>
    </submittedName>
</protein>
<keyword evidence="2" id="KW-0812">Transmembrane</keyword>
<feature type="region of interest" description="Disordered" evidence="1">
    <location>
        <begin position="217"/>
        <end position="245"/>
    </location>
</feature>
<dbReference type="Pfam" id="PF03743">
    <property type="entry name" value="TrbI"/>
    <property type="match status" value="1"/>
</dbReference>
<dbReference type="AlphaFoldDB" id="A0A140E508"/>
<dbReference type="OrthoDB" id="15544at2"/>
<keyword evidence="4" id="KW-1185">Reference proteome</keyword>
<keyword evidence="2" id="KW-0472">Membrane</keyword>
<evidence type="ECO:0000256" key="2">
    <source>
        <dbReference type="SAM" id="Phobius"/>
    </source>
</evidence>
<dbReference type="Proteomes" id="UP000030512">
    <property type="component" value="Chromosome"/>
</dbReference>
<sequence length="459" mass="49253">MASVESWWTRLSPAAKRNLAVGSIGTVLLAVIIALATVTPDVSKPLSKQATIQHILTDSDPRSLGIDGISAQLRDLLQKNDEQARRLAAIEEQQKREQLSDEIRFKQWTSAEREAYEAKLQAVTGEVESLKNKASTPSTTGTPGEVTQSTLEPSTLGRPSNRRPNNPPFDNSQDDLNRVFEQAAIPGPTSGNTGVSGSRANSQAPAAMQIRVIQEGAEHSNGKDKDAAQTPAHDQSQPGHANSDVFIPAGSILTGVLLNGLDAPTGRKAKKEPMPVLFRIKKEAILPNRFHADVRECFLLAAGFGDLSAERAYFRGETFSCVRQDGGVIEVPMNAYATGEDGKNGVRGRVVSKQGALLAQSMMAGFLRGFSDAFGRNQIPVLMTGGIGALSGTTPFQSAFSSQSMEGGALKGAGYAMERLSHFYMDMAEEIYPVIEVDATRQVNFIVQKGTALKLKTPS</sequence>
<gene>
    <name evidence="3" type="ORF">JT25_003085</name>
</gene>
<accession>A0A140E508</accession>
<dbReference type="RefSeq" id="WP_036277918.1">
    <property type="nucleotide sequence ID" value="NZ_CP014476.1"/>
</dbReference>
<feature type="transmembrane region" description="Helical" evidence="2">
    <location>
        <begin position="20"/>
        <end position="38"/>
    </location>
</feature>
<dbReference type="STRING" id="1538553.JT25_003085"/>
<feature type="compositionally biased region" description="Basic and acidic residues" evidence="1">
    <location>
        <begin position="217"/>
        <end position="227"/>
    </location>
</feature>
<name>A0A140E508_9GAMM</name>
<evidence type="ECO:0000256" key="1">
    <source>
        <dbReference type="SAM" id="MobiDB-lite"/>
    </source>
</evidence>
<evidence type="ECO:0000313" key="4">
    <source>
        <dbReference type="Proteomes" id="UP000030512"/>
    </source>
</evidence>
<feature type="region of interest" description="Disordered" evidence="1">
    <location>
        <begin position="127"/>
        <end position="205"/>
    </location>
</feature>
<dbReference type="CDD" id="cd16430">
    <property type="entry name" value="TraB"/>
    <property type="match status" value="1"/>
</dbReference>
<proteinExistence type="predicted"/>